<dbReference type="Gene3D" id="3.30.40.10">
    <property type="entry name" value="Zinc/RING finger domain, C3HC4 (zinc finger)"/>
    <property type="match status" value="1"/>
</dbReference>
<reference evidence="8" key="1">
    <citation type="submission" date="2016-03" db="EMBL/GenBank/DDBJ databases">
        <authorList>
            <person name="Devillers Hugo."/>
        </authorList>
    </citation>
    <scope>NUCLEOTIDE SEQUENCE [LARGE SCALE GENOMIC DNA]</scope>
</reference>
<dbReference type="UniPathway" id="UPA00143"/>
<feature type="compositionally biased region" description="Polar residues" evidence="5">
    <location>
        <begin position="81"/>
        <end position="98"/>
    </location>
</feature>
<proteinExistence type="predicted"/>
<dbReference type="SMART" id="SM00184">
    <property type="entry name" value="RING"/>
    <property type="match status" value="1"/>
</dbReference>
<feature type="region of interest" description="Disordered" evidence="5">
    <location>
        <begin position="121"/>
        <end position="150"/>
    </location>
</feature>
<dbReference type="PANTHER" id="PTHR23041">
    <property type="entry name" value="RING FINGER DOMAIN-CONTAINING"/>
    <property type="match status" value="1"/>
</dbReference>
<dbReference type="Proteomes" id="UP000191144">
    <property type="component" value="Chromosome F"/>
</dbReference>
<keyword evidence="8" id="KW-1185">Reference proteome</keyword>
<feature type="domain" description="RING-type" evidence="6">
    <location>
        <begin position="175"/>
        <end position="219"/>
    </location>
</feature>
<dbReference type="InterPro" id="IPR017907">
    <property type="entry name" value="Znf_RING_CS"/>
</dbReference>
<accession>A0A1G4JWB8</accession>
<dbReference type="InterPro" id="IPR001841">
    <property type="entry name" value="Znf_RING"/>
</dbReference>
<keyword evidence="2 4" id="KW-0863">Zinc-finger</keyword>
<dbReference type="PANTHER" id="PTHR23041:SF78">
    <property type="entry name" value="E3 UBIQUITIN-PROTEIN LIGASE RNF4"/>
    <property type="match status" value="1"/>
</dbReference>
<dbReference type="PROSITE" id="PS00518">
    <property type="entry name" value="ZF_RING_1"/>
    <property type="match status" value="1"/>
</dbReference>
<dbReference type="Pfam" id="PF00097">
    <property type="entry name" value="zf-C3HC4"/>
    <property type="match status" value="1"/>
</dbReference>
<organism evidence="7 8">
    <name type="scientific">Lachancea meyersii CBS 8951</name>
    <dbReference type="NCBI Taxonomy" id="1266667"/>
    <lineage>
        <taxon>Eukaryota</taxon>
        <taxon>Fungi</taxon>
        <taxon>Dikarya</taxon>
        <taxon>Ascomycota</taxon>
        <taxon>Saccharomycotina</taxon>
        <taxon>Saccharomycetes</taxon>
        <taxon>Saccharomycetales</taxon>
        <taxon>Saccharomycetaceae</taxon>
        <taxon>Lachancea</taxon>
    </lineage>
</organism>
<evidence type="ECO:0000259" key="6">
    <source>
        <dbReference type="PROSITE" id="PS50089"/>
    </source>
</evidence>
<feature type="compositionally biased region" description="Low complexity" evidence="5">
    <location>
        <begin position="67"/>
        <end position="80"/>
    </location>
</feature>
<evidence type="ECO:0000313" key="8">
    <source>
        <dbReference type="Proteomes" id="UP000191144"/>
    </source>
</evidence>
<evidence type="ECO:0000256" key="1">
    <source>
        <dbReference type="ARBA" id="ARBA00022723"/>
    </source>
</evidence>
<evidence type="ECO:0000313" key="7">
    <source>
        <dbReference type="EMBL" id="SCU95302.1"/>
    </source>
</evidence>
<keyword evidence="3" id="KW-0862">Zinc</keyword>
<gene>
    <name evidence="7" type="ORF">LAME_0F11606G</name>
</gene>
<feature type="region of interest" description="Disordered" evidence="5">
    <location>
        <begin position="1"/>
        <end position="98"/>
    </location>
</feature>
<evidence type="ECO:0000256" key="3">
    <source>
        <dbReference type="ARBA" id="ARBA00022833"/>
    </source>
</evidence>
<dbReference type="SUPFAM" id="SSF57850">
    <property type="entry name" value="RING/U-box"/>
    <property type="match status" value="1"/>
</dbReference>
<name>A0A1G4JWB8_9SACH</name>
<dbReference type="PROSITE" id="PS50089">
    <property type="entry name" value="ZF_RING_2"/>
    <property type="match status" value="1"/>
</dbReference>
<dbReference type="AlphaFoldDB" id="A0A1G4JWB8"/>
<dbReference type="InterPro" id="IPR013083">
    <property type="entry name" value="Znf_RING/FYVE/PHD"/>
</dbReference>
<dbReference type="InterPro" id="IPR018957">
    <property type="entry name" value="Znf_C3HC4_RING-type"/>
</dbReference>
<evidence type="ECO:0000256" key="2">
    <source>
        <dbReference type="ARBA" id="ARBA00022771"/>
    </source>
</evidence>
<dbReference type="OrthoDB" id="6270329at2759"/>
<sequence>MTSGESDTFDEDYHNAFESDVAVGSGRRPHKKRRIAARNLIRLQDESDEEEDEVDNSDDPDFHSIYEQAQPDAPAAEAAPSTSHNAYDENSTPFVSSSRQVAIDPALAQSYADAEVIDIIGHGDGSDAESEDETGHSAEASPELGTTPQTAVEILDDEVLPQERREYRRARDYKCPICFEPPEIALFTPCGHIFCIDCLFQMINSTKANRRSGQCALCRRDVGLGKVKLLKLRKKRIPKDA</sequence>
<protein>
    <submittedName>
        <fullName evidence="7">LAME_0F11606g1_1</fullName>
    </submittedName>
</protein>
<dbReference type="GO" id="GO:0016567">
    <property type="term" value="P:protein ubiquitination"/>
    <property type="evidence" value="ECO:0007669"/>
    <property type="project" value="UniProtKB-UniPathway"/>
</dbReference>
<dbReference type="GO" id="GO:0008270">
    <property type="term" value="F:zinc ion binding"/>
    <property type="evidence" value="ECO:0007669"/>
    <property type="project" value="UniProtKB-KW"/>
</dbReference>
<dbReference type="EMBL" id="LT598477">
    <property type="protein sequence ID" value="SCU95302.1"/>
    <property type="molecule type" value="Genomic_DNA"/>
</dbReference>
<evidence type="ECO:0000256" key="5">
    <source>
        <dbReference type="SAM" id="MobiDB-lite"/>
    </source>
</evidence>
<feature type="compositionally biased region" description="Basic residues" evidence="5">
    <location>
        <begin position="27"/>
        <end position="36"/>
    </location>
</feature>
<evidence type="ECO:0000256" key="4">
    <source>
        <dbReference type="PROSITE-ProRule" id="PRU00175"/>
    </source>
</evidence>
<keyword evidence="1" id="KW-0479">Metal-binding</keyword>
<dbReference type="InterPro" id="IPR047134">
    <property type="entry name" value="RNF4"/>
</dbReference>
<feature type="compositionally biased region" description="Acidic residues" evidence="5">
    <location>
        <begin position="46"/>
        <end position="59"/>
    </location>
</feature>